<sequence length="1016" mass="111516">MIPLQLRLSNFLSYGESAPVLDLEGIHVACLSGGNGQGKSALLDAMTWAVWGEARKSGESRKPDEELLRIGTRAMEVDFTFRIGAVDHRILRSYMQSASGKTSKPGLEFQVRDGDDWRALTAESIRATQAVIDERVGIDYETFINSTFLLQGRSDEFTKKKPGERKEILGKILALGRYEAMASKAGQRWSRLRERATALEAEVGRLDAALEPVGEWEAEKAAVGDAVASGKADLDRAAARVAEAASRLSALDAAAREAESLTSALADLEARRRKLDADDAALAGKIESADALLAQAEQIEADHERYEALRTQRAELDEKAGLFRGIDGQRHALRLEMQQRTAEARAEIVALESALASLERQIEADREALKGQAEAEAAHAAAVAAAERLQQLDATATRRQSIERRIEAIDKQLAADKGALEGSLARIVEEGKRLAEEVKASDAVDTEALEATIRDGRAAAERREALQTEGTEASRHVGALDGRLQALAADRQRVDARRRKLETSDDDACPTCGTELTEAHRAEVLAGYDAELCENAEVVRSVTAERDEVVAKRDALRAEFVRLGAAVEAGEAAARTLAAARDRAATAEAKRARLDALREEVRSLKRTIEVEAFNPDLRAERASLTDDLQETAYDAEAHARSRADAALREHWATQLRALTVASERLTQSRSDRDLKAAALDQRRSALDRGAHNAEAGKRMNALDEQVRTLGFDPAEHERVGKALDALSDAPSRLSRLLDARRQRAEFAERRATLAEERRSLGAERTSRQDALDALQGRLSERASAERDRDAAEVERQAAAGRLADAQGRLGALTERLDRAERDRQRRADVKSELREVKRQRALYGHLRRAFGKNGIPSLIIEETLPEIEARANTLLDRLTRGRTRVALETLKDKKTGGGTKETLDIRITDDQGVSRSYETFSGGEAFRVNFALRIALSQMLAERSGTQIRTLVIDEGFGTQDAEGLQRLIGAIRAIQDDFETILVITHLDEIKDAFPVRIEVRKEPVTGSTFEVVGA</sequence>
<feature type="coiled-coil region" evidence="1">
    <location>
        <begin position="802"/>
        <end position="839"/>
    </location>
</feature>
<dbReference type="Pfam" id="PF13558">
    <property type="entry name" value="SbcC_Walker_B"/>
    <property type="match status" value="1"/>
</dbReference>
<dbReference type="OrthoDB" id="1698838at2"/>
<dbReference type="SUPFAM" id="SSF52540">
    <property type="entry name" value="P-loop containing nucleoside triphosphate hydrolases"/>
    <property type="match status" value="1"/>
</dbReference>
<feature type="coiled-coil region" evidence="1">
    <location>
        <begin position="251"/>
        <end position="375"/>
    </location>
</feature>
<keyword evidence="1" id="KW-0175">Coiled coil</keyword>
<proteinExistence type="predicted"/>
<feature type="compositionally biased region" description="Basic and acidic residues" evidence="2">
    <location>
        <begin position="778"/>
        <end position="795"/>
    </location>
</feature>
<dbReference type="SUPFAM" id="SSF75712">
    <property type="entry name" value="Rad50 coiled-coil Zn hook"/>
    <property type="match status" value="1"/>
</dbReference>
<protein>
    <recommendedName>
        <fullName evidence="3">Rad50/SbcC-type AAA domain-containing protein</fullName>
    </recommendedName>
</protein>
<dbReference type="EMBL" id="MQWD01000001">
    <property type="protein sequence ID" value="PAP77449.1"/>
    <property type="molecule type" value="Genomic_DNA"/>
</dbReference>
<evidence type="ECO:0000313" key="4">
    <source>
        <dbReference type="EMBL" id="PAP77449.1"/>
    </source>
</evidence>
<evidence type="ECO:0000313" key="5">
    <source>
        <dbReference type="Proteomes" id="UP000216339"/>
    </source>
</evidence>
<dbReference type="Pfam" id="PF13476">
    <property type="entry name" value="AAA_23"/>
    <property type="match status" value="1"/>
</dbReference>
<reference evidence="4 5" key="1">
    <citation type="submission" date="2016-11" db="EMBL/GenBank/DDBJ databases">
        <title>Study of marine rhodopsin-containing bacteria.</title>
        <authorList>
            <person name="Yoshizawa S."/>
            <person name="Kumagai Y."/>
            <person name="Kogure K."/>
        </authorList>
    </citation>
    <scope>NUCLEOTIDE SEQUENCE [LARGE SCALE GENOMIC DNA]</scope>
    <source>
        <strain evidence="4 5">SAORIC-28</strain>
    </source>
</reference>
<evidence type="ECO:0000259" key="3">
    <source>
        <dbReference type="Pfam" id="PF13476"/>
    </source>
</evidence>
<dbReference type="Proteomes" id="UP000216339">
    <property type="component" value="Unassembled WGS sequence"/>
</dbReference>
<feature type="domain" description="Rad50/SbcC-type AAA" evidence="3">
    <location>
        <begin position="5"/>
        <end position="278"/>
    </location>
</feature>
<feature type="coiled-coil region" evidence="1">
    <location>
        <begin position="577"/>
        <end position="607"/>
    </location>
</feature>
<dbReference type="PANTHER" id="PTHR32114:SF2">
    <property type="entry name" value="ABC TRANSPORTER ABCH.3"/>
    <property type="match status" value="1"/>
</dbReference>
<accession>A0A271J424</accession>
<dbReference type="InterPro" id="IPR038729">
    <property type="entry name" value="Rad50/SbcC_AAA"/>
</dbReference>
<gene>
    <name evidence="4" type="ORF">BSZ37_13890</name>
</gene>
<dbReference type="GO" id="GO:0006302">
    <property type="term" value="P:double-strand break repair"/>
    <property type="evidence" value="ECO:0007669"/>
    <property type="project" value="InterPro"/>
</dbReference>
<dbReference type="AlphaFoldDB" id="A0A271J424"/>
<dbReference type="Gene3D" id="1.10.287.510">
    <property type="entry name" value="Helix hairpin bin"/>
    <property type="match status" value="1"/>
</dbReference>
<dbReference type="InterPro" id="IPR027417">
    <property type="entry name" value="P-loop_NTPase"/>
</dbReference>
<evidence type="ECO:0000256" key="2">
    <source>
        <dbReference type="SAM" id="MobiDB-lite"/>
    </source>
</evidence>
<organism evidence="4 5">
    <name type="scientific">Rubrivirga marina</name>
    <dbReference type="NCBI Taxonomy" id="1196024"/>
    <lineage>
        <taxon>Bacteria</taxon>
        <taxon>Pseudomonadati</taxon>
        <taxon>Rhodothermota</taxon>
        <taxon>Rhodothermia</taxon>
        <taxon>Rhodothermales</taxon>
        <taxon>Rubricoccaceae</taxon>
        <taxon>Rubrivirga</taxon>
    </lineage>
</organism>
<dbReference type="PANTHER" id="PTHR32114">
    <property type="entry name" value="ABC TRANSPORTER ABCH.3"/>
    <property type="match status" value="1"/>
</dbReference>
<dbReference type="Gene3D" id="3.40.50.300">
    <property type="entry name" value="P-loop containing nucleotide triphosphate hydrolases"/>
    <property type="match status" value="2"/>
</dbReference>
<keyword evidence="5" id="KW-1185">Reference proteome</keyword>
<name>A0A271J424_9BACT</name>
<dbReference type="RefSeq" id="WP_095511116.1">
    <property type="nucleotide sequence ID" value="NZ_MQWD01000001.1"/>
</dbReference>
<evidence type="ECO:0000256" key="1">
    <source>
        <dbReference type="SAM" id="Coils"/>
    </source>
</evidence>
<feature type="region of interest" description="Disordered" evidence="2">
    <location>
        <begin position="756"/>
        <end position="797"/>
    </location>
</feature>
<comment type="caution">
    <text evidence="4">The sequence shown here is derived from an EMBL/GenBank/DDBJ whole genome shotgun (WGS) entry which is preliminary data.</text>
</comment>
<feature type="compositionally biased region" description="Basic and acidic residues" evidence="2">
    <location>
        <begin position="756"/>
        <end position="770"/>
    </location>
</feature>
<dbReference type="GO" id="GO:0016887">
    <property type="term" value="F:ATP hydrolysis activity"/>
    <property type="evidence" value="ECO:0007669"/>
    <property type="project" value="InterPro"/>
</dbReference>